<gene>
    <name evidence="9" type="ORF">SAMN04488112_10388</name>
</gene>
<dbReference type="RefSeq" id="WP_091566491.1">
    <property type="nucleotide sequence ID" value="NZ_FMZA01000003.1"/>
</dbReference>
<dbReference type="CDD" id="cd09912">
    <property type="entry name" value="DLP_2"/>
    <property type="match status" value="2"/>
</dbReference>
<dbReference type="PANTHER" id="PTHR10465">
    <property type="entry name" value="TRANSMEMBRANE GTPASE FZO1"/>
    <property type="match status" value="1"/>
</dbReference>
<evidence type="ECO:0000256" key="5">
    <source>
        <dbReference type="ARBA" id="ARBA00023136"/>
    </source>
</evidence>
<comment type="subcellular location">
    <subcellularLocation>
        <location evidence="1">Membrane</location>
    </subcellularLocation>
</comment>
<dbReference type="InterPro" id="IPR027417">
    <property type="entry name" value="P-loop_NTPase"/>
</dbReference>
<keyword evidence="5" id="KW-0472">Membrane</keyword>
<feature type="coiled-coil region" evidence="6">
    <location>
        <begin position="481"/>
        <end position="528"/>
    </location>
</feature>
<proteinExistence type="predicted"/>
<dbReference type="EMBL" id="FMZA01000003">
    <property type="protein sequence ID" value="SDC11091.1"/>
    <property type="molecule type" value="Genomic_DNA"/>
</dbReference>
<keyword evidence="2" id="KW-0547">Nucleotide-binding</keyword>
<dbReference type="AlphaFoldDB" id="A0A1G6IXF4"/>
<organism evidence="9 10">
    <name type="scientific">Melghirimyces thermohalophilus</name>
    <dbReference type="NCBI Taxonomy" id="1236220"/>
    <lineage>
        <taxon>Bacteria</taxon>
        <taxon>Bacillati</taxon>
        <taxon>Bacillota</taxon>
        <taxon>Bacilli</taxon>
        <taxon>Bacillales</taxon>
        <taxon>Thermoactinomycetaceae</taxon>
        <taxon>Melghirimyces</taxon>
    </lineage>
</organism>
<evidence type="ECO:0000259" key="8">
    <source>
        <dbReference type="Pfam" id="PF00350"/>
    </source>
</evidence>
<dbReference type="GO" id="GO:0003924">
    <property type="term" value="F:GTPase activity"/>
    <property type="evidence" value="ECO:0007669"/>
    <property type="project" value="InterPro"/>
</dbReference>
<keyword evidence="4" id="KW-0342">GTP-binding</keyword>
<evidence type="ECO:0000256" key="6">
    <source>
        <dbReference type="SAM" id="Coils"/>
    </source>
</evidence>
<dbReference type="InterPro" id="IPR045063">
    <property type="entry name" value="Dynamin_N"/>
</dbReference>
<evidence type="ECO:0000313" key="9">
    <source>
        <dbReference type="EMBL" id="SDC11091.1"/>
    </source>
</evidence>
<dbReference type="InterPro" id="IPR027094">
    <property type="entry name" value="Mitofusin_fam"/>
</dbReference>
<keyword evidence="10" id="KW-1185">Reference proteome</keyword>
<evidence type="ECO:0000256" key="3">
    <source>
        <dbReference type="ARBA" id="ARBA00022801"/>
    </source>
</evidence>
<evidence type="ECO:0000256" key="1">
    <source>
        <dbReference type="ARBA" id="ARBA00004370"/>
    </source>
</evidence>
<dbReference type="Pfam" id="PF00350">
    <property type="entry name" value="Dynamin_N"/>
    <property type="match status" value="2"/>
</dbReference>
<dbReference type="Gene3D" id="3.40.50.300">
    <property type="entry name" value="P-loop containing nucleotide triphosphate hydrolases"/>
    <property type="match status" value="2"/>
</dbReference>
<name>A0A1G6IXF4_9BACL</name>
<sequence>MVETLTAGMIHRLAEIDRLMGLRNDELHQGRIRDLIRKWDQEEFTVAFCGHFSAGKSTLLNELYGKELLPTSPVPTSANVVKVRAGEDRVVMTLTSGERHEYRGAYTDADLQRLCQNGEEVTAVEVYRQDAPLPEGVTLLDTPGVDSTDDAHRRSTEAALHLADAIFYVMDYNHVQSEGNLHFVRRLKERNKQVYLVINQIDKHREEELSFDRFRERVEETFSGWEPAVDGVFYTSLRQPDHPHNALNDLKQQIRELVLNRSELLEQSLYREASHLVREHLRVLEERKRSIAEEYAAEAEPRSELEREYHFWQQERTRLDQAWEQTDAEFRKGLEDILANAYLMPYENRERARLYLETILTKFRVGWLFSRGKTEKEKESRYQSFLNAVQQTVDAQLDVHIKQYGVRFLNEKGIYSEERVAGIYKWESPVHGGLLKETVKEGAGLSGDYVLKYTADLSEKIKQKYRRLAMDWFASIADALRQQIAVQQKEAEMELTRLQERIDSAKKIERLESDYREAESVLNALLDGRMVPEEEVDLKRILGETSPVIKEGNWPEAMDPSLQESQKADTEDPISSDAPSTPVEANRTEAALVTFRQAESVMEGIKPLQSIRQDLAAKRERVENRHFTVALFGAFSAGKSSFANALMGDRVLPVSPNPTTAAINRISAPEGENRHKEVIIRFKEKETLLQEVQQACQRYGKTVDSLEDSLEVISEMLERSDPDPGKQTVLSFLRAFREGYEEVVGMLGQSRRFTLEAFSRYVSDESRACFVELAELYYDCPLTRQGVTLVDTPGADSIHARHTEVAFRYIKDADAILFVTYYNHAFSRADREFLIQLGRVKDAFEMDKMFFIMNAADLASSDRERRDVMAYLEDQLLQYGIRKPRMHAVSSLQALKPQAVDGDLPPSGTGMGRFREAFSTFLNVDLMSVSLHSMESDLNRARGVLRGLLQDAKEDNKDRRRKQEAYREEQAALSHLLEGMERPSDQHALRQEIEEQLYYVKQRLLLRYHDVFAEIFNPVVLSGNQGSKKQLNACVREMIEFIRSDLLQELRATSLRVERWMAGGLSQLMDTFLEEAHQLNSNLPLSRDPQWEVSAPDWNPPFPELGPEAFKQAVSLFKNSRDFFEKGGKTRVRDVMKTGLEEAVADYLRQEMPRWVNHYEGEWRNAVEDIRRKWTTDATGYYEDLSHVLSQEVDPSDYEQAVEKLNDLLRELDRKQT</sequence>
<evidence type="ECO:0000256" key="2">
    <source>
        <dbReference type="ARBA" id="ARBA00022741"/>
    </source>
</evidence>
<dbReference type="GO" id="GO:0016020">
    <property type="term" value="C:membrane"/>
    <property type="evidence" value="ECO:0007669"/>
    <property type="project" value="UniProtKB-SubCell"/>
</dbReference>
<evidence type="ECO:0000256" key="4">
    <source>
        <dbReference type="ARBA" id="ARBA00023134"/>
    </source>
</evidence>
<feature type="domain" description="Dynamin N-terminal" evidence="8">
    <location>
        <begin position="46"/>
        <end position="201"/>
    </location>
</feature>
<evidence type="ECO:0000313" key="10">
    <source>
        <dbReference type="Proteomes" id="UP000199387"/>
    </source>
</evidence>
<feature type="domain" description="Dynamin N-terminal" evidence="8">
    <location>
        <begin position="629"/>
        <end position="854"/>
    </location>
</feature>
<reference evidence="9 10" key="1">
    <citation type="submission" date="2016-10" db="EMBL/GenBank/DDBJ databases">
        <authorList>
            <person name="de Groot N.N."/>
        </authorList>
    </citation>
    <scope>NUCLEOTIDE SEQUENCE [LARGE SCALE GENOMIC DNA]</scope>
    <source>
        <strain evidence="9 10">DSM 45514</strain>
    </source>
</reference>
<dbReference type="STRING" id="1236220.SAMN04488112_10388"/>
<dbReference type="OrthoDB" id="5477114at2"/>
<dbReference type="SUPFAM" id="SSF52540">
    <property type="entry name" value="P-loop containing nucleoside triphosphate hydrolases"/>
    <property type="match status" value="2"/>
</dbReference>
<feature type="region of interest" description="Disordered" evidence="7">
    <location>
        <begin position="550"/>
        <end position="584"/>
    </location>
</feature>
<dbReference type="PANTHER" id="PTHR10465:SF0">
    <property type="entry name" value="SARCALUMENIN"/>
    <property type="match status" value="1"/>
</dbReference>
<protein>
    <submittedName>
        <fullName evidence="9">Small GTP-binding protein domain-containing protein</fullName>
    </submittedName>
</protein>
<keyword evidence="3" id="KW-0378">Hydrolase</keyword>
<dbReference type="Proteomes" id="UP000199387">
    <property type="component" value="Unassembled WGS sequence"/>
</dbReference>
<accession>A0A1G6IXF4</accession>
<evidence type="ECO:0000256" key="7">
    <source>
        <dbReference type="SAM" id="MobiDB-lite"/>
    </source>
</evidence>
<keyword evidence="6" id="KW-0175">Coiled coil</keyword>
<dbReference type="GO" id="GO:0005525">
    <property type="term" value="F:GTP binding"/>
    <property type="evidence" value="ECO:0007669"/>
    <property type="project" value="UniProtKB-KW"/>
</dbReference>